<comment type="catalytic activity">
    <reaction evidence="5">
        <text>D-mannitol 1-phosphate + NAD(+) = beta-D-fructose 6-phosphate + NADH + H(+)</text>
        <dbReference type="Rhea" id="RHEA:19661"/>
        <dbReference type="ChEBI" id="CHEBI:15378"/>
        <dbReference type="ChEBI" id="CHEBI:57540"/>
        <dbReference type="ChEBI" id="CHEBI:57634"/>
        <dbReference type="ChEBI" id="CHEBI:57945"/>
        <dbReference type="ChEBI" id="CHEBI:61381"/>
        <dbReference type="EC" id="1.1.1.17"/>
    </reaction>
</comment>
<evidence type="ECO:0000256" key="2">
    <source>
        <dbReference type="ARBA" id="ARBA00016219"/>
    </source>
</evidence>
<dbReference type="Proteomes" id="UP000655589">
    <property type="component" value="Unassembled WGS sequence"/>
</dbReference>
<dbReference type="RefSeq" id="WP_171105481.1">
    <property type="nucleotide sequence ID" value="NZ_BMPT01000003.1"/>
</dbReference>
<protein>
    <recommendedName>
        <fullName evidence="2">Mannitol-1-phosphate 5-dehydrogenase</fullName>
        <ecNumber evidence="1">1.1.1.17</ecNumber>
    </recommendedName>
</protein>
<dbReference type="InterPro" id="IPR000669">
    <property type="entry name" value="Mannitol_DH"/>
</dbReference>
<reference evidence="9" key="1">
    <citation type="journal article" date="2014" name="Int. J. Syst. Evol. Microbiol.">
        <title>Complete genome sequence of Corynebacterium casei LMG S-19264T (=DSM 44701T), isolated from a smear-ripened cheese.</title>
        <authorList>
            <consortium name="US DOE Joint Genome Institute (JGI-PGF)"/>
            <person name="Walter F."/>
            <person name="Albersmeier A."/>
            <person name="Kalinowski J."/>
            <person name="Ruckert C."/>
        </authorList>
    </citation>
    <scope>NUCLEOTIDE SEQUENCE</scope>
    <source>
        <strain evidence="9">JCM 3051</strain>
    </source>
</reference>
<keyword evidence="3" id="KW-0560">Oxidoreductase</keyword>
<reference evidence="9" key="2">
    <citation type="submission" date="2020-09" db="EMBL/GenBank/DDBJ databases">
        <authorList>
            <person name="Sun Q."/>
            <person name="Ohkuma M."/>
        </authorList>
    </citation>
    <scope>NUCLEOTIDE SEQUENCE</scope>
    <source>
        <strain evidence="9">JCM 3051</strain>
    </source>
</reference>
<dbReference type="InterPro" id="IPR036291">
    <property type="entry name" value="NAD(P)-bd_dom_sf"/>
</dbReference>
<dbReference type="FunFam" id="3.40.50.720:FF:000129">
    <property type="entry name" value="D-mannonate oxidoreductase"/>
    <property type="match status" value="1"/>
</dbReference>
<dbReference type="InterPro" id="IPR050988">
    <property type="entry name" value="Mannitol_DH/Oxidoreductase"/>
</dbReference>
<dbReference type="Gene3D" id="3.40.50.720">
    <property type="entry name" value="NAD(P)-binding Rossmann-like Domain"/>
    <property type="match status" value="1"/>
</dbReference>
<evidence type="ECO:0000256" key="6">
    <source>
        <dbReference type="ARBA" id="ARBA00061451"/>
    </source>
</evidence>
<dbReference type="EMBL" id="BMPT01000003">
    <property type="protein sequence ID" value="GGM16214.1"/>
    <property type="molecule type" value="Genomic_DNA"/>
</dbReference>
<dbReference type="PANTHER" id="PTHR43362">
    <property type="entry name" value="MANNITOL DEHYDROGENASE DSF1-RELATED"/>
    <property type="match status" value="1"/>
</dbReference>
<dbReference type="Pfam" id="PF01232">
    <property type="entry name" value="Mannitol_dh"/>
    <property type="match status" value="1"/>
</dbReference>
<feature type="domain" description="Mannitol dehydrogenase N-terminal" evidence="7">
    <location>
        <begin position="35"/>
        <end position="284"/>
    </location>
</feature>
<evidence type="ECO:0000259" key="8">
    <source>
        <dbReference type="Pfam" id="PF08125"/>
    </source>
</evidence>
<organism evidence="9 10">
    <name type="scientific">Promicromonospora citrea</name>
    <dbReference type="NCBI Taxonomy" id="43677"/>
    <lineage>
        <taxon>Bacteria</taxon>
        <taxon>Bacillati</taxon>
        <taxon>Actinomycetota</taxon>
        <taxon>Actinomycetes</taxon>
        <taxon>Micrococcales</taxon>
        <taxon>Promicromonosporaceae</taxon>
        <taxon>Promicromonospora</taxon>
    </lineage>
</organism>
<dbReference type="SUPFAM" id="SSF48179">
    <property type="entry name" value="6-phosphogluconate dehydrogenase C-terminal domain-like"/>
    <property type="match status" value="1"/>
</dbReference>
<dbReference type="Pfam" id="PF08125">
    <property type="entry name" value="Mannitol_dh_C"/>
    <property type="match status" value="1"/>
</dbReference>
<dbReference type="SUPFAM" id="SSF51735">
    <property type="entry name" value="NAD(P)-binding Rossmann-fold domains"/>
    <property type="match status" value="1"/>
</dbReference>
<dbReference type="PRINTS" id="PR00084">
    <property type="entry name" value="MTLDHDRGNASE"/>
</dbReference>
<dbReference type="GO" id="GO:0008926">
    <property type="term" value="F:mannitol-1-phosphate 5-dehydrogenase activity"/>
    <property type="evidence" value="ECO:0007669"/>
    <property type="project" value="UniProtKB-EC"/>
</dbReference>
<comment type="caution">
    <text evidence="9">The sequence shown here is derived from an EMBL/GenBank/DDBJ whole genome shotgun (WGS) entry which is preliminary data.</text>
</comment>
<dbReference type="GO" id="GO:0019594">
    <property type="term" value="P:mannitol metabolic process"/>
    <property type="evidence" value="ECO:0007669"/>
    <property type="project" value="InterPro"/>
</dbReference>
<dbReference type="Gene3D" id="1.10.1040.10">
    <property type="entry name" value="N-(1-d-carboxylethyl)-l-norvaline Dehydrogenase, domain 2"/>
    <property type="match status" value="1"/>
</dbReference>
<dbReference type="EC" id="1.1.1.17" evidence="1"/>
<sequence>MTALSEKTLDGLVGSAPRGADLTVPTYDRSGLTTGIVHLGVGGFHRAHQAMYLDRLMADGKARDWAICGVGVLPGDARMRDALAAQDGLYTLVLKHPDGTLRARVIGSITEYLLAPDDPEAVLEKMASPAVRIVSLTVTEGGYNIHHVTGEFDLTDPGVAADLADGAVPATTFGLVTEALRRRRDRGVPPFTVMSCDNIQGNGEVARRAFTTFARAKDADLADWIEADVAFPSSMVDRITPVTTDADRAMVAERFGIDDAWPVVAEPFEQWALEDTFPTGRPPFEDAGVQVVSDVEPYELMKLRLLNASHQALCYVGYLAGHRYAHEVAGQDVFARFLRGYMDREGTPTLEPVPGIDLDAYKATLVERFANPHVADTLARLCAESSDRIPKWLLPVVRHHLEHGGPIEHAALVVASWARYDEGVDEAGEPIEIVDRLADRLHQAALAQRDDPLAFLRDREVFGDLVDDERFTAAYAAALASLHERGARATVEDLVARTGGQSAR</sequence>
<dbReference type="InterPro" id="IPR008927">
    <property type="entry name" value="6-PGluconate_DH-like_C_sf"/>
</dbReference>
<evidence type="ECO:0000256" key="3">
    <source>
        <dbReference type="ARBA" id="ARBA00023002"/>
    </source>
</evidence>
<evidence type="ECO:0000256" key="4">
    <source>
        <dbReference type="ARBA" id="ARBA00023027"/>
    </source>
</evidence>
<dbReference type="InterPro" id="IPR013328">
    <property type="entry name" value="6PGD_dom2"/>
</dbReference>
<dbReference type="PROSITE" id="PS00974">
    <property type="entry name" value="MANNITOL_DHGENASE"/>
    <property type="match status" value="1"/>
</dbReference>
<evidence type="ECO:0000313" key="10">
    <source>
        <dbReference type="Proteomes" id="UP000655589"/>
    </source>
</evidence>
<dbReference type="PANTHER" id="PTHR43362:SF1">
    <property type="entry name" value="MANNITOL DEHYDROGENASE 2-RELATED"/>
    <property type="match status" value="1"/>
</dbReference>
<name>A0A8H9GFI6_9MICO</name>
<keyword evidence="10" id="KW-1185">Reference proteome</keyword>
<accession>A0A8H9GFI6</accession>
<dbReference type="InterPro" id="IPR013131">
    <property type="entry name" value="Mannitol_DH_N"/>
</dbReference>
<evidence type="ECO:0000256" key="5">
    <source>
        <dbReference type="ARBA" id="ARBA00048615"/>
    </source>
</evidence>
<comment type="similarity">
    <text evidence="6">Belongs to the mannitol dehydrogenase family. UxuB subfamily.</text>
</comment>
<proteinExistence type="inferred from homology"/>
<evidence type="ECO:0000259" key="7">
    <source>
        <dbReference type="Pfam" id="PF01232"/>
    </source>
</evidence>
<evidence type="ECO:0000256" key="1">
    <source>
        <dbReference type="ARBA" id="ARBA00012939"/>
    </source>
</evidence>
<gene>
    <name evidence="9" type="ORF">GCM10010102_09830</name>
</gene>
<dbReference type="InterPro" id="IPR023027">
    <property type="entry name" value="Mannitol_DH_CS"/>
</dbReference>
<keyword evidence="4" id="KW-0520">NAD</keyword>
<dbReference type="InterPro" id="IPR013118">
    <property type="entry name" value="Mannitol_DH_C"/>
</dbReference>
<dbReference type="AlphaFoldDB" id="A0A8H9GFI6"/>
<evidence type="ECO:0000313" key="9">
    <source>
        <dbReference type="EMBL" id="GGM16214.1"/>
    </source>
</evidence>
<feature type="domain" description="Mannitol dehydrogenase C-terminal" evidence="8">
    <location>
        <begin position="294"/>
        <end position="482"/>
    </location>
</feature>